<gene>
    <name evidence="2" type="primary">ORF101</name>
</gene>
<reference evidence="2" key="1">
    <citation type="submission" date="2015-11" db="EMBL/GenBank/DDBJ databases">
        <title>The complete mitochondrial genome of Racomitrium lanuginosum.</title>
        <authorList>
            <person name="Sawicki J."/>
        </authorList>
    </citation>
    <scope>NUCLEOTIDE SEQUENCE</scope>
</reference>
<organism evidence="2">
    <name type="scientific">Racomitrium lanuginosum</name>
    <dbReference type="NCBI Taxonomy" id="140628"/>
    <lineage>
        <taxon>Eukaryota</taxon>
        <taxon>Viridiplantae</taxon>
        <taxon>Streptophyta</taxon>
        <taxon>Embryophyta</taxon>
        <taxon>Bryophyta</taxon>
        <taxon>Bryophytina</taxon>
        <taxon>Bryopsida</taxon>
        <taxon>Dicranidae</taxon>
        <taxon>Grimmiales</taxon>
        <taxon>Grimmiaceae</taxon>
        <taxon>Racomitrium</taxon>
    </lineage>
</organism>
<dbReference type="GeneID" id="26896575"/>
<feature type="region of interest" description="Disordered" evidence="1">
    <location>
        <begin position="70"/>
        <end position="101"/>
    </location>
</feature>
<geneLocation type="mitochondrion" evidence="2"/>
<keyword evidence="2" id="KW-0496">Mitochondrion</keyword>
<evidence type="ECO:0000256" key="1">
    <source>
        <dbReference type="SAM" id="MobiDB-lite"/>
    </source>
</evidence>
<accession>A0A125R6V8</accession>
<dbReference type="EMBL" id="KU050083">
    <property type="protein sequence ID" value="AMD11914.1"/>
    <property type="molecule type" value="Genomic_DNA"/>
</dbReference>
<dbReference type="AlphaFoldDB" id="A0A125R6V8"/>
<evidence type="ECO:0000313" key="2">
    <source>
        <dbReference type="EMBL" id="AMD11914.1"/>
    </source>
</evidence>
<dbReference type="RefSeq" id="YP_009235292.1">
    <property type="nucleotide sequence ID" value="NC_029452.1"/>
</dbReference>
<sequence>MARAVGKSRGSMGLPPLGLPGKAEDMVRITSLKRGARLKLDRTSQAGYSGERVVSRPIVSNPQLMALASAALEKPRGTPYRASPRNQTPAQGPKFSLEGKT</sequence>
<feature type="region of interest" description="Disordered" evidence="1">
    <location>
        <begin position="1"/>
        <end position="22"/>
    </location>
</feature>
<name>A0A125R6V8_9BRYO</name>
<proteinExistence type="predicted"/>
<protein>
    <submittedName>
        <fullName evidence="2">Uncharacterized protein</fullName>
    </submittedName>
</protein>